<evidence type="ECO:0000256" key="2">
    <source>
        <dbReference type="ARBA" id="ARBA00004141"/>
    </source>
</evidence>
<dbReference type="HAMAP" id="MF_01635">
    <property type="entry name" value="UbiA"/>
    <property type="match status" value="1"/>
</dbReference>
<accession>A0AAF5DDU6</accession>
<evidence type="ECO:0000259" key="16">
    <source>
        <dbReference type="SMART" id="SM01088"/>
    </source>
</evidence>
<evidence type="ECO:0000256" key="11">
    <source>
        <dbReference type="ARBA" id="ARBA00049890"/>
    </source>
</evidence>
<reference evidence="18" key="1">
    <citation type="submission" date="2024-02" db="UniProtKB">
        <authorList>
            <consortium name="WormBaseParasite"/>
        </authorList>
    </citation>
    <scope>IDENTIFICATION</scope>
</reference>
<keyword evidence="4 14" id="KW-0808">Transferase</keyword>
<feature type="transmembrane region" description="Helical" evidence="14">
    <location>
        <begin position="594"/>
        <end position="611"/>
    </location>
</feature>
<dbReference type="WBParaSite" id="TCONS_00010740.p1">
    <property type="protein sequence ID" value="TCONS_00010740.p1"/>
    <property type="gene ID" value="XLOC_004292"/>
</dbReference>
<evidence type="ECO:0000256" key="1">
    <source>
        <dbReference type="ARBA" id="ARBA00001946"/>
    </source>
</evidence>
<protein>
    <recommendedName>
        <fullName evidence="14">4-hydroxybenzoate polyprenyltransferase, mitochondrial</fullName>
        <shortName evidence="14">4-HB polyprenyltransferase</shortName>
        <ecNumber evidence="14">2.5.1.39</ecNumber>
    </recommendedName>
    <alternativeName>
        <fullName evidence="14">Para-hydroxybenzoate--polyprenyltransferase</fullName>
        <shortName evidence="14">PHB:PPT</shortName>
        <shortName evidence="14">PHB:polyprenyltransferase</shortName>
    </alternativeName>
</protein>
<comment type="subcellular location">
    <subcellularLocation>
        <location evidence="2">Membrane</location>
        <topology evidence="2">Multi-pass membrane protein</topology>
    </subcellularLocation>
    <subcellularLocation>
        <location evidence="14">Mitochondrion inner membrane</location>
        <topology evidence="14">Multi-pass membrane protein</topology>
        <orientation evidence="14">Matrix side</orientation>
    </subcellularLocation>
</comment>
<proteinExistence type="inferred from homology"/>
<dbReference type="GO" id="GO:0006744">
    <property type="term" value="P:ubiquinone biosynthetic process"/>
    <property type="evidence" value="ECO:0007669"/>
    <property type="project" value="UniProtKB-UniRule"/>
</dbReference>
<dbReference type="InterPro" id="IPR006370">
    <property type="entry name" value="HB_polyprenyltransferase-like"/>
</dbReference>
<keyword evidence="5 14" id="KW-0831">Ubiquinone biosynthesis</keyword>
<dbReference type="GO" id="GO:0008412">
    <property type="term" value="F:4-hydroxybenzoate polyprenyltransferase activity"/>
    <property type="evidence" value="ECO:0007669"/>
    <property type="project" value="UniProtKB-EC"/>
</dbReference>
<dbReference type="Pfam" id="PF01484">
    <property type="entry name" value="Col_cuticle_N"/>
    <property type="match status" value="1"/>
</dbReference>
<feature type="compositionally biased region" description="Pro residues" evidence="15">
    <location>
        <begin position="141"/>
        <end position="158"/>
    </location>
</feature>
<dbReference type="SMART" id="SM01088">
    <property type="entry name" value="Col_cuticle_N"/>
    <property type="match status" value="1"/>
</dbReference>
<dbReference type="GO" id="GO:0042302">
    <property type="term" value="F:structural constituent of cuticle"/>
    <property type="evidence" value="ECO:0007669"/>
    <property type="project" value="InterPro"/>
</dbReference>
<dbReference type="PROSITE" id="PS00943">
    <property type="entry name" value="UBIA"/>
    <property type="match status" value="1"/>
</dbReference>
<keyword evidence="14" id="KW-0496">Mitochondrion</keyword>
<keyword evidence="10 14" id="KW-0414">Isoprene biosynthesis</keyword>
<evidence type="ECO:0000256" key="6">
    <source>
        <dbReference type="ARBA" id="ARBA00022692"/>
    </source>
</evidence>
<dbReference type="InterPro" id="IPR008160">
    <property type="entry name" value="Collagen"/>
</dbReference>
<evidence type="ECO:0000256" key="3">
    <source>
        <dbReference type="ARBA" id="ARBA00005985"/>
    </source>
</evidence>
<keyword evidence="7" id="KW-0677">Repeat</keyword>
<dbReference type="Gene3D" id="1.20.120.1780">
    <property type="entry name" value="UbiA prenyltransferase"/>
    <property type="match status" value="1"/>
</dbReference>
<keyword evidence="17" id="KW-1185">Reference proteome</keyword>
<feature type="transmembrane region" description="Helical" evidence="14">
    <location>
        <begin position="475"/>
        <end position="498"/>
    </location>
</feature>
<evidence type="ECO:0000256" key="15">
    <source>
        <dbReference type="SAM" id="MobiDB-lite"/>
    </source>
</evidence>
<feature type="domain" description="Nematode cuticle collagen N-terminal" evidence="16">
    <location>
        <begin position="9"/>
        <end position="61"/>
    </location>
</feature>
<feature type="transmembrane region" description="Helical" evidence="14">
    <location>
        <begin position="654"/>
        <end position="670"/>
    </location>
</feature>
<evidence type="ECO:0000256" key="13">
    <source>
        <dbReference type="ARBA" id="ARBA00051182"/>
    </source>
</evidence>
<feature type="compositionally biased region" description="Basic and acidic residues" evidence="15">
    <location>
        <begin position="198"/>
        <end position="210"/>
    </location>
</feature>
<evidence type="ECO:0000256" key="12">
    <source>
        <dbReference type="ARBA" id="ARBA00050454"/>
    </source>
</evidence>
<dbReference type="InterPro" id="IPR039653">
    <property type="entry name" value="Prenyltransferase"/>
</dbReference>
<keyword evidence="14" id="KW-0999">Mitochondrion inner membrane</keyword>
<comment type="function">
    <text evidence="14">Catalyzes the prenylation of para-hydroxybenzoate (PHB) with an all-trans polyprenyl group. Mediates the second step in the final reaction sequence of coenzyme Q (CoQ) biosynthesis, which is the condensation of the polyisoprenoid side chain with PHB, generating the first membrane-bound Q intermediate.</text>
</comment>
<feature type="compositionally biased region" description="Gly residues" evidence="15">
    <location>
        <begin position="241"/>
        <end position="250"/>
    </location>
</feature>
<comment type="catalytic activity">
    <reaction evidence="13">
        <text>an all-trans-polyprenyl diphosphate + 4-hydroxybenzoate = a 4-hydroxy-3-(all-trans-polyprenyl)benzoate + diphosphate</text>
        <dbReference type="Rhea" id="RHEA:44504"/>
        <dbReference type="Rhea" id="RHEA-COMP:9514"/>
        <dbReference type="Rhea" id="RHEA-COMP:9564"/>
        <dbReference type="ChEBI" id="CHEBI:17879"/>
        <dbReference type="ChEBI" id="CHEBI:33019"/>
        <dbReference type="ChEBI" id="CHEBI:58914"/>
        <dbReference type="ChEBI" id="CHEBI:78396"/>
        <dbReference type="EC" id="2.5.1.39"/>
    </reaction>
    <physiologicalReaction direction="left-to-right" evidence="13">
        <dbReference type="Rhea" id="RHEA:44505"/>
    </physiologicalReaction>
</comment>
<feature type="compositionally biased region" description="Low complexity" evidence="15">
    <location>
        <begin position="251"/>
        <end position="264"/>
    </location>
</feature>
<dbReference type="Pfam" id="PF01040">
    <property type="entry name" value="UbiA"/>
    <property type="match status" value="1"/>
</dbReference>
<dbReference type="InterPro" id="IPR044878">
    <property type="entry name" value="UbiA_sf"/>
</dbReference>
<keyword evidence="8 14" id="KW-1133">Transmembrane helix</keyword>
<evidence type="ECO:0000313" key="17">
    <source>
        <dbReference type="Proteomes" id="UP000035681"/>
    </source>
</evidence>
<comment type="similarity">
    <text evidence="3 14">Belongs to the UbiA prenyltransferase family.</text>
</comment>
<evidence type="ECO:0000256" key="8">
    <source>
        <dbReference type="ARBA" id="ARBA00022989"/>
    </source>
</evidence>
<feature type="region of interest" description="Disordered" evidence="15">
    <location>
        <begin position="79"/>
        <end position="272"/>
    </location>
</feature>
<dbReference type="InterPro" id="IPR000537">
    <property type="entry name" value="UbiA_prenyltransferase"/>
</dbReference>
<evidence type="ECO:0000313" key="18">
    <source>
        <dbReference type="WBParaSite" id="TCONS_00010740.p1"/>
    </source>
</evidence>
<keyword evidence="6 14" id="KW-0812">Transmembrane</keyword>
<evidence type="ECO:0000256" key="7">
    <source>
        <dbReference type="ARBA" id="ARBA00022737"/>
    </source>
</evidence>
<dbReference type="AlphaFoldDB" id="A0AAF5DDU6"/>
<comment type="cofactor">
    <cofactor evidence="1 14">
        <name>Mg(2+)</name>
        <dbReference type="ChEBI" id="CHEBI:18420"/>
    </cofactor>
</comment>
<feature type="transmembrane region" description="Helical" evidence="14">
    <location>
        <begin position="510"/>
        <end position="538"/>
    </location>
</feature>
<dbReference type="InterPro" id="IPR002486">
    <property type="entry name" value="Col_cuticle_N"/>
</dbReference>
<comment type="catalytic activity">
    <reaction evidence="11">
        <text>all-trans-decaprenyl diphosphate + 4-hydroxybenzoate = 4-hydroxy-3-(all-trans-decaprenyl)benzoate + diphosphate</text>
        <dbReference type="Rhea" id="RHEA:44564"/>
        <dbReference type="ChEBI" id="CHEBI:17879"/>
        <dbReference type="ChEBI" id="CHEBI:33019"/>
        <dbReference type="ChEBI" id="CHEBI:60721"/>
        <dbReference type="ChEBI" id="CHEBI:84503"/>
        <dbReference type="EC" id="2.5.1.39"/>
    </reaction>
    <physiologicalReaction direction="left-to-right" evidence="11">
        <dbReference type="Rhea" id="RHEA:44565"/>
    </physiologicalReaction>
</comment>
<dbReference type="FunFam" id="1.20.120.1780:FF:000001">
    <property type="entry name" value="4-hydroxybenzoate octaprenyltransferase"/>
    <property type="match status" value="1"/>
</dbReference>
<dbReference type="PANTHER" id="PTHR11048">
    <property type="entry name" value="PRENYLTRANSFERASES"/>
    <property type="match status" value="1"/>
</dbReference>
<evidence type="ECO:0000256" key="4">
    <source>
        <dbReference type="ARBA" id="ARBA00022679"/>
    </source>
</evidence>
<comment type="pathway">
    <text evidence="14">Cofactor biosynthesis; ubiquinone biosynthesis.</text>
</comment>
<keyword evidence="9 14" id="KW-0472">Membrane</keyword>
<dbReference type="GO" id="GO:0008299">
    <property type="term" value="P:isoprenoid biosynthetic process"/>
    <property type="evidence" value="ECO:0007669"/>
    <property type="project" value="UniProtKB-UniRule"/>
</dbReference>
<dbReference type="Gene3D" id="1.10.357.140">
    <property type="entry name" value="UbiA prenyltransferase"/>
    <property type="match status" value="1"/>
</dbReference>
<sequence>IMTVSGARFAAYSAIVLSLLSLISVSIFIPALWSRINFVSDDVQQDMIQFRILQTEVWSRIKVKAGNIFAPYIRDKRQTSRPGQCRCNDRNSCPSGPPGSPGEPGMDGDNGEPGAPGRIGIPGNYPSVQIDVGRNCRLCPDGPPGPTGSPGPDGPPGEPGQNGIPGRVGEIGFPGAPGHQGIAGEPGTNGKMGPPGDKGADGDHGGKGERGPPGPSGPPGSKGFPGQQGMDGSPGFQGSPGKSGEGGPVGPQGSPGYPGAPGSSGKVGKDASYCPCPPRSKKKVYKLSIMSYYIFSRKILSRKFSINFCKYISSSVEVKKFSINQFVKKFSASELVKKSPEPIQPYLYLMRLDKPIGTWLLYWPCTWSIALATPPGDLPSLYMLTLFGTGSILMRSAGCVINDLWDKDFDKRVERTKNRPLASGRLTEKQAIGLLGGLLTASLGILLQLNWLSIAVGASSMALVIGYPLAKRYTYWPQFILGATLNWGVLISGCHLCFDSAVSSSYILPLYISTICYTMVYDTIYSLTFNYGAILGYISVANEMPLSIIIPMYVAAINWTLVYDTVYAHQDKKDDIMIGVKSTALKFGDKTKEWLSGFSAITMSGLVLSGYMADQTWPYYLAILATSGHLAWQIKTVDINNSEDCWKKFKSNHYLGALLFAGIVAGNLLKNNN</sequence>
<name>A0AAF5DDU6_STRER</name>
<evidence type="ECO:0000256" key="5">
    <source>
        <dbReference type="ARBA" id="ARBA00022688"/>
    </source>
</evidence>
<dbReference type="Pfam" id="PF01391">
    <property type="entry name" value="Collagen"/>
    <property type="match status" value="2"/>
</dbReference>
<dbReference type="FunFam" id="1.10.357.140:FF:000003">
    <property type="entry name" value="4-hydroxybenzoate polyprenyltransferase, mitochondrial"/>
    <property type="match status" value="1"/>
</dbReference>
<comment type="catalytic activity">
    <reaction evidence="12">
        <text>all-trans-nonaprenyl diphosphate + 4-hydroxybenzoate = 4-hydroxy-3-(all-trans-nonaprenyl)benzoate + diphosphate</text>
        <dbReference type="Rhea" id="RHEA:17709"/>
        <dbReference type="ChEBI" id="CHEBI:17879"/>
        <dbReference type="ChEBI" id="CHEBI:33019"/>
        <dbReference type="ChEBI" id="CHEBI:58391"/>
        <dbReference type="ChEBI" id="CHEBI:84502"/>
        <dbReference type="EC" id="2.5.1.39"/>
    </reaction>
    <physiologicalReaction direction="left-to-right" evidence="12">
        <dbReference type="Rhea" id="RHEA:17710"/>
    </physiologicalReaction>
</comment>
<evidence type="ECO:0000256" key="14">
    <source>
        <dbReference type="HAMAP-Rule" id="MF_03189"/>
    </source>
</evidence>
<organism evidence="17 18">
    <name type="scientific">Strongyloides stercoralis</name>
    <name type="common">Threadworm</name>
    <dbReference type="NCBI Taxonomy" id="6248"/>
    <lineage>
        <taxon>Eukaryota</taxon>
        <taxon>Metazoa</taxon>
        <taxon>Ecdysozoa</taxon>
        <taxon>Nematoda</taxon>
        <taxon>Chromadorea</taxon>
        <taxon>Rhabditida</taxon>
        <taxon>Tylenchina</taxon>
        <taxon>Panagrolaimomorpha</taxon>
        <taxon>Strongyloidoidea</taxon>
        <taxon>Strongyloididae</taxon>
        <taxon>Strongyloides</taxon>
    </lineage>
</organism>
<dbReference type="Proteomes" id="UP000035681">
    <property type="component" value="Unplaced"/>
</dbReference>
<dbReference type="PANTHER" id="PTHR11048:SF28">
    <property type="entry name" value="4-HYDROXYBENZOATE POLYPRENYLTRANSFERASE, MITOCHONDRIAL"/>
    <property type="match status" value="1"/>
</dbReference>
<evidence type="ECO:0000256" key="9">
    <source>
        <dbReference type="ARBA" id="ARBA00023136"/>
    </source>
</evidence>
<feature type="transmembrane region" description="Helical" evidence="14">
    <location>
        <begin position="12"/>
        <end position="33"/>
    </location>
</feature>
<dbReference type="CDD" id="cd13959">
    <property type="entry name" value="PT_UbiA_COQ2"/>
    <property type="match status" value="1"/>
</dbReference>
<dbReference type="EC" id="2.5.1.39" evidence="14"/>
<dbReference type="GO" id="GO:0005743">
    <property type="term" value="C:mitochondrial inner membrane"/>
    <property type="evidence" value="ECO:0007669"/>
    <property type="project" value="UniProtKB-SubCell"/>
</dbReference>
<dbReference type="InterPro" id="IPR030470">
    <property type="entry name" value="UbiA_prenylTrfase_CS"/>
</dbReference>
<evidence type="ECO:0000256" key="10">
    <source>
        <dbReference type="ARBA" id="ARBA00023229"/>
    </source>
</evidence>
<feature type="transmembrane region" description="Helical" evidence="14">
    <location>
        <begin position="544"/>
        <end position="563"/>
    </location>
</feature>